<evidence type="ECO:0000313" key="2">
    <source>
        <dbReference type="EMBL" id="KEK17326.1"/>
    </source>
</evidence>
<organism evidence="2 3">
    <name type="scientific">Bacillus manliponensis</name>
    <dbReference type="NCBI Taxonomy" id="574376"/>
    <lineage>
        <taxon>Bacteria</taxon>
        <taxon>Bacillati</taxon>
        <taxon>Bacillota</taxon>
        <taxon>Bacilli</taxon>
        <taxon>Bacillales</taxon>
        <taxon>Bacillaceae</taxon>
        <taxon>Bacillus</taxon>
        <taxon>Bacillus cereus group</taxon>
    </lineage>
</organism>
<sequence>MKNEILKKYVKPEVTIILFGFFGAIKMLLDSLGYHVITEDAISAAVNFVCWSIVVGTIIYKAYVSKFTKSRQN</sequence>
<accession>A0A073JT06</accession>
<keyword evidence="1" id="KW-0472">Membrane</keyword>
<keyword evidence="3" id="KW-1185">Reference proteome</keyword>
<feature type="transmembrane region" description="Helical" evidence="1">
    <location>
        <begin position="41"/>
        <end position="63"/>
    </location>
</feature>
<dbReference type="EMBL" id="JOTN01000032">
    <property type="protein sequence ID" value="KEK17326.1"/>
    <property type="molecule type" value="Genomic_DNA"/>
</dbReference>
<feature type="transmembrane region" description="Helical" evidence="1">
    <location>
        <begin position="12"/>
        <end position="29"/>
    </location>
</feature>
<dbReference type="Proteomes" id="UP000027822">
    <property type="component" value="Unassembled WGS sequence"/>
</dbReference>
<keyword evidence="1" id="KW-0812">Transmembrane</keyword>
<reference evidence="2 3" key="1">
    <citation type="submission" date="2014-06" db="EMBL/GenBank/DDBJ databases">
        <title>Draft genome sequence of Bacillus manliponensis JCM 15802 (MCCC 1A00708).</title>
        <authorList>
            <person name="Lai Q."/>
            <person name="Liu Y."/>
            <person name="Shao Z."/>
        </authorList>
    </citation>
    <scope>NUCLEOTIDE SEQUENCE [LARGE SCALE GENOMIC DNA]</scope>
    <source>
        <strain evidence="2 3">JCM 15802</strain>
    </source>
</reference>
<proteinExistence type="predicted"/>
<protein>
    <submittedName>
        <fullName evidence="2">Uncharacterized protein</fullName>
    </submittedName>
</protein>
<evidence type="ECO:0000313" key="3">
    <source>
        <dbReference type="Proteomes" id="UP000027822"/>
    </source>
</evidence>
<dbReference type="STRING" id="574376.BAMA_15675"/>
<comment type="caution">
    <text evidence="2">The sequence shown here is derived from an EMBL/GenBank/DDBJ whole genome shotgun (WGS) entry which is preliminary data.</text>
</comment>
<dbReference type="OrthoDB" id="2920975at2"/>
<evidence type="ECO:0000256" key="1">
    <source>
        <dbReference type="SAM" id="Phobius"/>
    </source>
</evidence>
<gene>
    <name evidence="2" type="ORF">BAMA_15675</name>
</gene>
<name>A0A073JT06_9BACI</name>
<keyword evidence="1" id="KW-1133">Transmembrane helix</keyword>
<dbReference type="RefSeq" id="WP_034643596.1">
    <property type="nucleotide sequence ID" value="NZ_CBCSJC010000026.1"/>
</dbReference>
<dbReference type="AlphaFoldDB" id="A0A073JT06"/>